<organism evidence="3 4">
    <name type="scientific">Thiorhodovibrio winogradskyi</name>
    <dbReference type="NCBI Taxonomy" id="77007"/>
    <lineage>
        <taxon>Bacteria</taxon>
        <taxon>Pseudomonadati</taxon>
        <taxon>Pseudomonadota</taxon>
        <taxon>Gammaproteobacteria</taxon>
        <taxon>Chromatiales</taxon>
        <taxon>Chromatiaceae</taxon>
        <taxon>Thiorhodovibrio</taxon>
    </lineage>
</organism>
<dbReference type="RefSeq" id="WP_328983676.1">
    <property type="nucleotide sequence ID" value="NZ_CP121472.1"/>
</dbReference>
<dbReference type="Proteomes" id="UP001432180">
    <property type="component" value="Chromosome"/>
</dbReference>
<keyword evidence="2" id="KW-0472">Membrane</keyword>
<feature type="transmembrane region" description="Helical" evidence="2">
    <location>
        <begin position="50"/>
        <end position="69"/>
    </location>
</feature>
<keyword evidence="4" id="KW-1185">Reference proteome</keyword>
<dbReference type="InterPro" id="IPR016936">
    <property type="entry name" value="UCP029693"/>
</dbReference>
<evidence type="ECO:0000313" key="3">
    <source>
        <dbReference type="EMBL" id="WPL17874.1"/>
    </source>
</evidence>
<proteinExistence type="predicted"/>
<evidence type="ECO:0000256" key="1">
    <source>
        <dbReference type="SAM" id="MobiDB-lite"/>
    </source>
</evidence>
<dbReference type="EMBL" id="CP121472">
    <property type="protein sequence ID" value="WPL17874.1"/>
    <property type="molecule type" value="Genomic_DNA"/>
</dbReference>
<gene>
    <name evidence="3" type="ORF">Thiowin_02916</name>
</gene>
<evidence type="ECO:0008006" key="5">
    <source>
        <dbReference type="Google" id="ProtNLM"/>
    </source>
</evidence>
<keyword evidence="2" id="KW-1133">Transmembrane helix</keyword>
<sequence>MNSPHSADSKNQTANRPTKHSATQGRHSAQANVSNSTADLPARSNTWPRLALGAMVFLAILGLVLGIYWSRQPETQDVHELIAQHINNSGGQPVPGTAFVATTIFVGDTLLRKPGGFLHNDRFPPGALMDNMPSWECGMVMALRDALQTLRNDFTRAQSQSREELKVKRADMQFAINPKSWMMPAAEDEYRKGLDALELYFDDLSDQTTNAAEGFYPRADNLAAYLGLVEKRLGNFGVRLSNSVADAGLAGITQDSESEPTIDGELDRGKLPDVDTVFYCARGYSWALLHFMRALEMDFAPVLESKHAEVNMQLIIRDLDGAVKRMRSPMVLNGHGYGLVANHSLVIASYISRVNAAIIDLKLLLLQG</sequence>
<evidence type="ECO:0000313" key="4">
    <source>
        <dbReference type="Proteomes" id="UP001432180"/>
    </source>
</evidence>
<accession>A0ABZ0SBH4</accession>
<keyword evidence="2" id="KW-0812">Transmembrane</keyword>
<reference evidence="3 4" key="1">
    <citation type="journal article" date="2023" name="Microorganisms">
        <title>Thiorhodovibrio frisius and Trv. litoralis spp. nov., Two Novel Members from a Clade of Fastidious Purple Sulfur Bacteria That Exhibit Unique Red-Shifted Light-Harvesting Capabilities.</title>
        <authorList>
            <person name="Methner A."/>
            <person name="Kuzyk S.B."/>
            <person name="Petersen J."/>
            <person name="Bauer S."/>
            <person name="Brinkmann H."/>
            <person name="Sichau K."/>
            <person name="Wanner G."/>
            <person name="Wolf J."/>
            <person name="Neumann-Schaal M."/>
            <person name="Henke P."/>
            <person name="Tank M."/>
            <person name="Sproer C."/>
            <person name="Bunk B."/>
            <person name="Overmann J."/>
        </authorList>
    </citation>
    <scope>NUCLEOTIDE SEQUENCE [LARGE SCALE GENOMIC DNA]</scope>
    <source>
        <strain evidence="3 4">DSM 6702</strain>
    </source>
</reference>
<protein>
    <recommendedName>
        <fullName evidence="5">DUF2333 family protein</fullName>
    </recommendedName>
</protein>
<dbReference type="PIRSF" id="PIRSF029693">
    <property type="entry name" value="UCP029693"/>
    <property type="match status" value="1"/>
</dbReference>
<dbReference type="Pfam" id="PF10095">
    <property type="entry name" value="DUF2333"/>
    <property type="match status" value="1"/>
</dbReference>
<feature type="region of interest" description="Disordered" evidence="1">
    <location>
        <begin position="1"/>
        <end position="40"/>
    </location>
</feature>
<name>A0ABZ0SBH4_9GAMM</name>
<evidence type="ECO:0000256" key="2">
    <source>
        <dbReference type="SAM" id="Phobius"/>
    </source>
</evidence>